<reference evidence="2 3" key="1">
    <citation type="submission" date="2018-04" db="EMBL/GenBank/DDBJ databases">
        <title>The genome sequence of Caulobacter sp. 744.</title>
        <authorList>
            <person name="Gao J."/>
            <person name="Sun J."/>
        </authorList>
    </citation>
    <scope>NUCLEOTIDE SEQUENCE [LARGE SCALE GENOMIC DNA]</scope>
    <source>
        <strain evidence="2 3">774</strain>
    </source>
</reference>
<accession>A0A2T9KCG2</accession>
<gene>
    <name evidence="2" type="ORF">DDF67_02960</name>
</gene>
<feature type="region of interest" description="Disordered" evidence="1">
    <location>
        <begin position="86"/>
        <end position="113"/>
    </location>
</feature>
<evidence type="ECO:0000313" key="3">
    <source>
        <dbReference type="Proteomes" id="UP000245073"/>
    </source>
</evidence>
<dbReference type="AlphaFoldDB" id="A0A2T9KCG2"/>
<evidence type="ECO:0000256" key="1">
    <source>
        <dbReference type="SAM" id="MobiDB-lite"/>
    </source>
</evidence>
<proteinExistence type="predicted"/>
<dbReference type="EMBL" id="QDKQ01000016">
    <property type="protein sequence ID" value="PVM93660.1"/>
    <property type="molecule type" value="Genomic_DNA"/>
</dbReference>
<sequence>MAMANGKDPQTADGLGGVHKVGQGRQPAGAAPRDPEPVAVVEGRRAGFSRLVEDPDQLSKVVHTIGAGVEPPNDSDARESTLLPARTPKAPFQDAQISPDEPSVWTAARTPPR</sequence>
<feature type="region of interest" description="Disordered" evidence="1">
    <location>
        <begin position="1"/>
        <end position="38"/>
    </location>
</feature>
<dbReference type="Proteomes" id="UP000245073">
    <property type="component" value="Unassembled WGS sequence"/>
</dbReference>
<comment type="caution">
    <text evidence="2">The sequence shown here is derived from an EMBL/GenBank/DDBJ whole genome shotgun (WGS) entry which is preliminary data.</text>
</comment>
<name>A0A2T9KCG2_9CAUL</name>
<keyword evidence="3" id="KW-1185">Reference proteome</keyword>
<evidence type="ECO:0000313" key="2">
    <source>
        <dbReference type="EMBL" id="PVM93660.1"/>
    </source>
</evidence>
<protein>
    <submittedName>
        <fullName evidence="2">Uncharacterized protein</fullName>
    </submittedName>
</protein>
<organism evidence="2 3">
    <name type="scientific">Caulobacter endophyticus</name>
    <dbReference type="NCBI Taxonomy" id="2172652"/>
    <lineage>
        <taxon>Bacteria</taxon>
        <taxon>Pseudomonadati</taxon>
        <taxon>Pseudomonadota</taxon>
        <taxon>Alphaproteobacteria</taxon>
        <taxon>Caulobacterales</taxon>
        <taxon>Caulobacteraceae</taxon>
        <taxon>Caulobacter</taxon>
    </lineage>
</organism>